<sequence length="102" mass="11295">MSWKSALAKNVRELRIHLSSNPETSPGSKGTRDFILNHYASIKAANPQLPVLIREAPGIHARVMARYAFGVERNIKLENLTEAEVESQIKLLAQTKPSSTEA</sequence>
<dbReference type="InterPro" id="IPR007741">
    <property type="entry name" value="Ribosomal_mL43/mS25/NADH_DH"/>
</dbReference>
<dbReference type="Pfam" id="PF05047">
    <property type="entry name" value="L51_S25_CI-B8"/>
    <property type="match status" value="1"/>
</dbReference>
<evidence type="ECO:0000313" key="12">
    <source>
        <dbReference type="Proteomes" id="UP001648503"/>
    </source>
</evidence>
<comment type="similarity">
    <text evidence="3">Belongs to the complex I NDUFA2 subunit family.</text>
</comment>
<keyword evidence="4" id="KW-0813">Transport</keyword>
<evidence type="ECO:0000256" key="3">
    <source>
        <dbReference type="ARBA" id="ARBA00008939"/>
    </source>
</evidence>
<comment type="function">
    <text evidence="1">Accessory subunit of the mitochondrial membrane respiratory chain NADH dehydrogenase (Complex I), that is believed not to be involved in catalysis. Complex I functions in the transfer of electrons from NADH to the respiratory chain. The immediate electron acceptor for the enzyme is believed to be ubiquinone.</text>
</comment>
<keyword evidence="12" id="KW-1185">Reference proteome</keyword>
<dbReference type="Gene3D" id="3.40.30.10">
    <property type="entry name" value="Glutaredoxin"/>
    <property type="match status" value="1"/>
</dbReference>
<dbReference type="PIRSF" id="PIRSF005822">
    <property type="entry name" value="NDUA2"/>
    <property type="match status" value="1"/>
</dbReference>
<evidence type="ECO:0000313" key="11">
    <source>
        <dbReference type="EMBL" id="KAH6591029.1"/>
    </source>
</evidence>
<feature type="domain" description="Ribosomal protein/NADH dehydrogenase" evidence="10">
    <location>
        <begin position="23"/>
        <end position="96"/>
    </location>
</feature>
<dbReference type="SMART" id="SM00916">
    <property type="entry name" value="L51_S25_CI-B8"/>
    <property type="match status" value="1"/>
</dbReference>
<evidence type="ECO:0000256" key="1">
    <source>
        <dbReference type="ARBA" id="ARBA00003195"/>
    </source>
</evidence>
<evidence type="ECO:0000256" key="7">
    <source>
        <dbReference type="ARBA" id="ARBA00022982"/>
    </source>
</evidence>
<evidence type="ECO:0000256" key="5">
    <source>
        <dbReference type="ARBA" id="ARBA00022660"/>
    </source>
</evidence>
<keyword evidence="8" id="KW-0496">Mitochondrion</keyword>
<dbReference type="PANTHER" id="PTHR12878">
    <property type="entry name" value="NADH-UBIQUINONE OXIDOREDUCTASE B8 SUBUNIT"/>
    <property type="match status" value="1"/>
</dbReference>
<comment type="caution">
    <text evidence="11">The sequence shown here is derived from an EMBL/GenBank/DDBJ whole genome shotgun (WGS) entry which is preliminary data.</text>
</comment>
<dbReference type="InterPro" id="IPR016464">
    <property type="entry name" value="NADH_Ub_cplx-1_asu_su-2"/>
</dbReference>
<gene>
    <name evidence="11" type="ORF">BASA50_009030</name>
</gene>
<evidence type="ECO:0000256" key="6">
    <source>
        <dbReference type="ARBA" id="ARBA00022792"/>
    </source>
</evidence>
<evidence type="ECO:0000256" key="8">
    <source>
        <dbReference type="ARBA" id="ARBA00023128"/>
    </source>
</evidence>
<name>A0ABQ8F347_9FUNG</name>
<dbReference type="PANTHER" id="PTHR12878:SF0">
    <property type="entry name" value="NADH DEHYDROGENASE [UBIQUINONE] 1 ALPHA SUBCOMPLEX SUBUNIT 2"/>
    <property type="match status" value="1"/>
</dbReference>
<evidence type="ECO:0000256" key="9">
    <source>
        <dbReference type="ARBA" id="ARBA00023136"/>
    </source>
</evidence>
<evidence type="ECO:0000259" key="10">
    <source>
        <dbReference type="SMART" id="SM00916"/>
    </source>
</evidence>
<protein>
    <recommendedName>
        <fullName evidence="10">Ribosomal protein/NADH dehydrogenase domain-containing protein</fullName>
    </recommendedName>
</protein>
<keyword evidence="5" id="KW-0679">Respiratory chain</keyword>
<keyword evidence="7" id="KW-0249">Electron transport</keyword>
<dbReference type="EMBL" id="JAFCIX010000418">
    <property type="protein sequence ID" value="KAH6591029.1"/>
    <property type="molecule type" value="Genomic_DNA"/>
</dbReference>
<accession>A0ABQ8F347</accession>
<evidence type="ECO:0000256" key="2">
    <source>
        <dbReference type="ARBA" id="ARBA00004443"/>
    </source>
</evidence>
<dbReference type="Proteomes" id="UP001648503">
    <property type="component" value="Unassembled WGS sequence"/>
</dbReference>
<keyword evidence="6" id="KW-0999">Mitochondrion inner membrane</keyword>
<keyword evidence="9" id="KW-0472">Membrane</keyword>
<evidence type="ECO:0000256" key="4">
    <source>
        <dbReference type="ARBA" id="ARBA00022448"/>
    </source>
</evidence>
<comment type="subcellular location">
    <subcellularLocation>
        <location evidence="2">Mitochondrion inner membrane</location>
        <topology evidence="2">Peripheral membrane protein</topology>
        <orientation evidence="2">Matrix side</orientation>
    </subcellularLocation>
</comment>
<proteinExistence type="inferred from homology"/>
<dbReference type="InterPro" id="IPR036249">
    <property type="entry name" value="Thioredoxin-like_sf"/>
</dbReference>
<reference evidence="11 12" key="1">
    <citation type="submission" date="2021-02" db="EMBL/GenBank/DDBJ databases">
        <title>Variation within the Batrachochytrium salamandrivorans European outbreak.</title>
        <authorList>
            <person name="Kelly M."/>
            <person name="Pasmans F."/>
            <person name="Shea T.P."/>
            <person name="Munoz J.F."/>
            <person name="Carranza S."/>
            <person name="Cuomo C.A."/>
            <person name="Martel A."/>
        </authorList>
    </citation>
    <scope>NUCLEOTIDE SEQUENCE [LARGE SCALE GENOMIC DNA]</scope>
    <source>
        <strain evidence="11 12">AMFP18/2</strain>
    </source>
</reference>
<organism evidence="11 12">
    <name type="scientific">Batrachochytrium salamandrivorans</name>
    <dbReference type="NCBI Taxonomy" id="1357716"/>
    <lineage>
        <taxon>Eukaryota</taxon>
        <taxon>Fungi</taxon>
        <taxon>Fungi incertae sedis</taxon>
        <taxon>Chytridiomycota</taxon>
        <taxon>Chytridiomycota incertae sedis</taxon>
        <taxon>Chytridiomycetes</taxon>
        <taxon>Rhizophydiales</taxon>
        <taxon>Rhizophydiales incertae sedis</taxon>
        <taxon>Batrachochytrium</taxon>
    </lineage>
</organism>
<dbReference type="SUPFAM" id="SSF52833">
    <property type="entry name" value="Thioredoxin-like"/>
    <property type="match status" value="1"/>
</dbReference>